<sequence>MKSPGRSGYGHLDRAGFVEASQVLNFWLTMFGLRHHYPLTIKGVEHHHQEETKSKELLQAIPVYKKIPHRRLHRQWVAGCSQAAAL</sequence>
<dbReference type="AlphaFoldDB" id="D8R625"/>
<protein>
    <submittedName>
        <fullName evidence="1">Uncharacterized protein</fullName>
    </submittedName>
</protein>
<dbReference type="Gramene" id="EFJ32245">
    <property type="protein sequence ID" value="EFJ32245"/>
    <property type="gene ID" value="SELMODRAFT_86083"/>
</dbReference>
<dbReference type="InParanoid" id="D8R625"/>
<reference evidence="1 2" key="1">
    <citation type="journal article" date="2011" name="Science">
        <title>The Selaginella genome identifies genetic changes associated with the evolution of vascular plants.</title>
        <authorList>
            <person name="Banks J.A."/>
            <person name="Nishiyama T."/>
            <person name="Hasebe M."/>
            <person name="Bowman J.L."/>
            <person name="Gribskov M."/>
            <person name="dePamphilis C."/>
            <person name="Albert V.A."/>
            <person name="Aono N."/>
            <person name="Aoyama T."/>
            <person name="Ambrose B.A."/>
            <person name="Ashton N.W."/>
            <person name="Axtell M.J."/>
            <person name="Barker E."/>
            <person name="Barker M.S."/>
            <person name="Bennetzen J.L."/>
            <person name="Bonawitz N.D."/>
            <person name="Chapple C."/>
            <person name="Cheng C."/>
            <person name="Correa L.G."/>
            <person name="Dacre M."/>
            <person name="DeBarry J."/>
            <person name="Dreyer I."/>
            <person name="Elias M."/>
            <person name="Engstrom E.M."/>
            <person name="Estelle M."/>
            <person name="Feng L."/>
            <person name="Finet C."/>
            <person name="Floyd S.K."/>
            <person name="Frommer W.B."/>
            <person name="Fujita T."/>
            <person name="Gramzow L."/>
            <person name="Gutensohn M."/>
            <person name="Harholt J."/>
            <person name="Hattori M."/>
            <person name="Heyl A."/>
            <person name="Hirai T."/>
            <person name="Hiwatashi Y."/>
            <person name="Ishikawa M."/>
            <person name="Iwata M."/>
            <person name="Karol K.G."/>
            <person name="Koehler B."/>
            <person name="Kolukisaoglu U."/>
            <person name="Kubo M."/>
            <person name="Kurata T."/>
            <person name="Lalonde S."/>
            <person name="Li K."/>
            <person name="Li Y."/>
            <person name="Litt A."/>
            <person name="Lyons E."/>
            <person name="Manning G."/>
            <person name="Maruyama T."/>
            <person name="Michael T.P."/>
            <person name="Mikami K."/>
            <person name="Miyazaki S."/>
            <person name="Morinaga S."/>
            <person name="Murata T."/>
            <person name="Mueller-Roeber B."/>
            <person name="Nelson D.R."/>
            <person name="Obara M."/>
            <person name="Oguri Y."/>
            <person name="Olmstead R.G."/>
            <person name="Onodera N."/>
            <person name="Petersen B.L."/>
            <person name="Pils B."/>
            <person name="Prigge M."/>
            <person name="Rensing S.A."/>
            <person name="Riano-Pachon D.M."/>
            <person name="Roberts A.W."/>
            <person name="Sato Y."/>
            <person name="Scheller H.V."/>
            <person name="Schulz B."/>
            <person name="Schulz C."/>
            <person name="Shakirov E.V."/>
            <person name="Shibagaki N."/>
            <person name="Shinohara N."/>
            <person name="Shippen D.E."/>
            <person name="Soerensen I."/>
            <person name="Sotooka R."/>
            <person name="Sugimoto N."/>
            <person name="Sugita M."/>
            <person name="Sumikawa N."/>
            <person name="Tanurdzic M."/>
            <person name="Theissen G."/>
            <person name="Ulvskov P."/>
            <person name="Wakazuki S."/>
            <person name="Weng J.K."/>
            <person name="Willats W.W."/>
            <person name="Wipf D."/>
            <person name="Wolf P.G."/>
            <person name="Yang L."/>
            <person name="Zimmer A.D."/>
            <person name="Zhu Q."/>
            <person name="Mitros T."/>
            <person name="Hellsten U."/>
            <person name="Loque D."/>
            <person name="Otillar R."/>
            <person name="Salamov A."/>
            <person name="Schmutz J."/>
            <person name="Shapiro H."/>
            <person name="Lindquist E."/>
            <person name="Lucas S."/>
            <person name="Rokhsar D."/>
            <person name="Grigoriev I.V."/>
        </authorList>
    </citation>
    <scope>NUCLEOTIDE SEQUENCE [LARGE SCALE GENOMIC DNA]</scope>
</reference>
<proteinExistence type="predicted"/>
<organism evidence="2">
    <name type="scientific">Selaginella moellendorffii</name>
    <name type="common">Spikemoss</name>
    <dbReference type="NCBI Taxonomy" id="88036"/>
    <lineage>
        <taxon>Eukaryota</taxon>
        <taxon>Viridiplantae</taxon>
        <taxon>Streptophyta</taxon>
        <taxon>Embryophyta</taxon>
        <taxon>Tracheophyta</taxon>
        <taxon>Lycopodiopsida</taxon>
        <taxon>Selaginellales</taxon>
        <taxon>Selaginellaceae</taxon>
        <taxon>Selaginella</taxon>
    </lineage>
</organism>
<dbReference type="HOGENOM" id="CLU_2502187_0_0_1"/>
<gene>
    <name evidence="1" type="ORF">SELMODRAFT_86083</name>
</gene>
<dbReference type="Proteomes" id="UP000001514">
    <property type="component" value="Unassembled WGS sequence"/>
</dbReference>
<name>D8R625_SELML</name>
<keyword evidence="2" id="KW-1185">Reference proteome</keyword>
<evidence type="ECO:0000313" key="1">
    <source>
        <dbReference type="EMBL" id="EFJ32245.1"/>
    </source>
</evidence>
<dbReference type="EMBL" id="GL377572">
    <property type="protein sequence ID" value="EFJ32245.1"/>
    <property type="molecule type" value="Genomic_DNA"/>
</dbReference>
<evidence type="ECO:0000313" key="2">
    <source>
        <dbReference type="Proteomes" id="UP000001514"/>
    </source>
</evidence>
<accession>D8R625</accession>
<dbReference type="KEGG" id="smo:SELMODRAFT_86083"/>
<dbReference type="Gene3D" id="3.40.30.10">
    <property type="entry name" value="Glutaredoxin"/>
    <property type="match status" value="1"/>
</dbReference>